<keyword evidence="2" id="KW-0378">Hydrolase</keyword>
<dbReference type="SUPFAM" id="SSF56601">
    <property type="entry name" value="beta-lactamase/transpeptidase-like"/>
    <property type="match status" value="1"/>
</dbReference>
<dbReference type="PANTHER" id="PTHR43283">
    <property type="entry name" value="BETA-LACTAMASE-RELATED"/>
    <property type="match status" value="1"/>
</dbReference>
<gene>
    <name evidence="2" type="ORF">RS694_05970</name>
</gene>
<name>A0A1P8K811_9BURK</name>
<dbReference type="EMBL" id="CP019239">
    <property type="protein sequence ID" value="APW42124.1"/>
    <property type="molecule type" value="Genomic_DNA"/>
</dbReference>
<dbReference type="KEGG" id="rsb:RS694_05970"/>
<dbReference type="InterPro" id="IPR001466">
    <property type="entry name" value="Beta-lactam-related"/>
</dbReference>
<dbReference type="Proteomes" id="UP000186110">
    <property type="component" value="Chromosome"/>
</dbReference>
<sequence length="400" mass="43083">MTQSPSWSAVPPHSVGFDGKRTEALVQRLARDVAQARLPGAVVLVARHGQLALHTAIGQQNPADGTPMALDSIFRIYSMTKPIVSVAIMQLMEQGDLLLSDPVSKYLPAFANVPVVADEAGTAVRAPQRPPTVQDLLRHTAGLTYDILGDDPIQQRYTQAGLGSRTRNNAAFADALAAIPYRYEPGSIWQYSRATDLLGALLEAVTGQTLGDYLQQHILGPLGMVDTSFVLPPDKHQRMAHAFAHDPDGGEQMPLMDLREAVPLQAGGAGLGSTAIDYARFLQCLLNGGTLGDARILSPASVRLMTSDHLGSIPVNRTGRAADLLPPGHGFGLGFAVRLEDGLANQLGSKGMYYWSGISGTVFFVDPVKDFFALMLTQAPNQRTFYRPLFRNLVYAALQD</sequence>
<accession>A0A1P8K811</accession>
<evidence type="ECO:0000313" key="2">
    <source>
        <dbReference type="EMBL" id="APW42124.1"/>
    </source>
</evidence>
<dbReference type="eggNOG" id="COG1680">
    <property type="taxonomic scope" value="Bacteria"/>
</dbReference>
<evidence type="ECO:0000259" key="1">
    <source>
        <dbReference type="Pfam" id="PF00144"/>
    </source>
</evidence>
<protein>
    <submittedName>
        <fullName evidence="2">Serine hydrolase</fullName>
    </submittedName>
</protein>
<dbReference type="RefSeq" id="WP_037246434.1">
    <property type="nucleotide sequence ID" value="NZ_CP019239.1"/>
</dbReference>
<dbReference type="Gene3D" id="3.40.710.10">
    <property type="entry name" value="DD-peptidase/beta-lactamase superfamily"/>
    <property type="match status" value="1"/>
</dbReference>
<reference evidence="2 3" key="1">
    <citation type="submission" date="2017-01" db="EMBL/GenBank/DDBJ databases">
        <authorList>
            <person name="Mah S.A."/>
            <person name="Swanson W.J."/>
            <person name="Moy G.W."/>
            <person name="Vacquier V.D."/>
        </authorList>
    </citation>
    <scope>NUCLEOTIDE SEQUENCE [LARGE SCALE GENOMIC DNA]</scope>
    <source>
        <strain evidence="2 3">DSM 22694</strain>
    </source>
</reference>
<dbReference type="GO" id="GO:0016787">
    <property type="term" value="F:hydrolase activity"/>
    <property type="evidence" value="ECO:0007669"/>
    <property type="project" value="UniProtKB-KW"/>
</dbReference>
<proteinExistence type="predicted"/>
<dbReference type="AlphaFoldDB" id="A0A1P8K811"/>
<dbReference type="Pfam" id="PF00144">
    <property type="entry name" value="Beta-lactamase"/>
    <property type="match status" value="1"/>
</dbReference>
<dbReference type="PANTHER" id="PTHR43283:SF3">
    <property type="entry name" value="BETA-LACTAMASE FAMILY PROTEIN (AFU_ORTHOLOGUE AFUA_5G07500)"/>
    <property type="match status" value="1"/>
</dbReference>
<dbReference type="InterPro" id="IPR050789">
    <property type="entry name" value="Diverse_Enzym_Activities"/>
</dbReference>
<dbReference type="STRING" id="1484693.RS694_05970"/>
<keyword evidence="3" id="KW-1185">Reference proteome</keyword>
<dbReference type="InterPro" id="IPR012338">
    <property type="entry name" value="Beta-lactam/transpept-like"/>
</dbReference>
<feature type="domain" description="Beta-lactamase-related" evidence="1">
    <location>
        <begin position="28"/>
        <end position="381"/>
    </location>
</feature>
<evidence type="ECO:0000313" key="3">
    <source>
        <dbReference type="Proteomes" id="UP000186110"/>
    </source>
</evidence>
<organism evidence="2 3">
    <name type="scientific">Rhodoferax saidenbachensis</name>
    <dbReference type="NCBI Taxonomy" id="1484693"/>
    <lineage>
        <taxon>Bacteria</taxon>
        <taxon>Pseudomonadati</taxon>
        <taxon>Pseudomonadota</taxon>
        <taxon>Betaproteobacteria</taxon>
        <taxon>Burkholderiales</taxon>
        <taxon>Comamonadaceae</taxon>
        <taxon>Rhodoferax</taxon>
    </lineage>
</organism>